<dbReference type="RefSeq" id="WP_089089613.1">
    <property type="nucleotide sequence ID" value="NZ_BCMH01000028.1"/>
</dbReference>
<comment type="caution">
    <text evidence="2">The sequence shown here is derived from an EMBL/GenBank/DDBJ whole genome shotgun (WGS) entry which is preliminary data.</text>
</comment>
<feature type="chain" id="PRO_5012961435" evidence="1">
    <location>
        <begin position="30"/>
        <end position="141"/>
    </location>
</feature>
<evidence type="ECO:0000313" key="3">
    <source>
        <dbReference type="Proteomes" id="UP000198430"/>
    </source>
</evidence>
<sequence length="141" mass="16284">MKIYKKIVRFILLFLAFISIFAISTTANASTHIPRSFRGTWEAKPTYTWQTKHINKNIAVPRTKMTVYSKSVYWKFTGYLPKQPGLKYDHKARKLTLLKYSKHMATLKGHGPYRNNNLLTKDGSKLRLEFLGGAIVFSKAK</sequence>
<dbReference type="Proteomes" id="UP000198430">
    <property type="component" value="Unassembled WGS sequence"/>
</dbReference>
<name>A0A1Z5ISB2_9LACO</name>
<evidence type="ECO:0000256" key="1">
    <source>
        <dbReference type="SAM" id="SignalP"/>
    </source>
</evidence>
<keyword evidence="1" id="KW-0732">Signal</keyword>
<dbReference type="AlphaFoldDB" id="A0A1Z5ISB2"/>
<keyword evidence="3" id="KW-1185">Reference proteome</keyword>
<reference evidence="2 3" key="1">
    <citation type="submission" date="2015-11" db="EMBL/GenBank/DDBJ databases">
        <title>Draft genome sequences of new species of the genus Lactobacillus isolated from orchardgrass silage.</title>
        <authorList>
            <person name="Tohno M."/>
            <person name="Tanizawa Y."/>
            <person name="Arita M."/>
        </authorList>
    </citation>
    <scope>NUCLEOTIDE SEQUENCE [LARGE SCALE GENOMIC DNA]</scope>
    <source>
        <strain evidence="2 3">IWT140</strain>
    </source>
</reference>
<feature type="signal peptide" evidence="1">
    <location>
        <begin position="1"/>
        <end position="29"/>
    </location>
</feature>
<evidence type="ECO:0000313" key="2">
    <source>
        <dbReference type="EMBL" id="GAX04664.1"/>
    </source>
</evidence>
<gene>
    <name evidence="2" type="ORF">IWT140_02307</name>
</gene>
<protein>
    <submittedName>
        <fullName evidence="2">Uncharacterized protein</fullName>
    </submittedName>
</protein>
<proteinExistence type="predicted"/>
<accession>A0A1Z5ISB2</accession>
<organism evidence="2 3">
    <name type="scientific">Secundilactobacillus pentosiphilus</name>
    <dbReference type="NCBI Taxonomy" id="1714682"/>
    <lineage>
        <taxon>Bacteria</taxon>
        <taxon>Bacillati</taxon>
        <taxon>Bacillota</taxon>
        <taxon>Bacilli</taxon>
        <taxon>Lactobacillales</taxon>
        <taxon>Lactobacillaceae</taxon>
        <taxon>Secundilactobacillus</taxon>
    </lineage>
</organism>
<dbReference type="EMBL" id="BCMH01000028">
    <property type="protein sequence ID" value="GAX04664.1"/>
    <property type="molecule type" value="Genomic_DNA"/>
</dbReference>